<dbReference type="GO" id="GO:0005886">
    <property type="term" value="C:plasma membrane"/>
    <property type="evidence" value="ECO:0007669"/>
    <property type="project" value="InterPro"/>
</dbReference>
<evidence type="ECO:0000256" key="5">
    <source>
        <dbReference type="SAM" id="Phobius"/>
    </source>
</evidence>
<evidence type="ECO:0000259" key="6">
    <source>
        <dbReference type="Pfam" id="PF04357"/>
    </source>
</evidence>
<evidence type="ECO:0000313" key="7">
    <source>
        <dbReference type="EMBL" id="MBR0551361.1"/>
    </source>
</evidence>
<dbReference type="Pfam" id="PF04357">
    <property type="entry name" value="TamB"/>
    <property type="match status" value="1"/>
</dbReference>
<dbReference type="InterPro" id="IPR007452">
    <property type="entry name" value="TamB_C"/>
</dbReference>
<dbReference type="EMBL" id="JAGRQC010000001">
    <property type="protein sequence ID" value="MBR0551361.1"/>
    <property type="molecule type" value="Genomic_DNA"/>
</dbReference>
<dbReference type="PANTHER" id="PTHR36985">
    <property type="entry name" value="TRANSLOCATION AND ASSEMBLY MODULE SUBUNIT TAMB"/>
    <property type="match status" value="1"/>
</dbReference>
<comment type="subcellular location">
    <subcellularLocation>
        <location evidence="1">Membrane</location>
        <topology evidence="1">Single-pass membrane protein</topology>
    </subcellularLocation>
</comment>
<organism evidence="7 8">
    <name type="scientific">Stakelama marina</name>
    <dbReference type="NCBI Taxonomy" id="2826939"/>
    <lineage>
        <taxon>Bacteria</taxon>
        <taxon>Pseudomonadati</taxon>
        <taxon>Pseudomonadota</taxon>
        <taxon>Alphaproteobacteria</taxon>
        <taxon>Sphingomonadales</taxon>
        <taxon>Sphingomonadaceae</taxon>
        <taxon>Stakelama</taxon>
    </lineage>
</organism>
<evidence type="ECO:0000256" key="2">
    <source>
        <dbReference type="ARBA" id="ARBA00022692"/>
    </source>
</evidence>
<dbReference type="RefSeq" id="WP_284052642.1">
    <property type="nucleotide sequence ID" value="NZ_JAGRQC010000001.1"/>
</dbReference>
<name>A0A8T4IAG8_9SPHN</name>
<keyword evidence="3 5" id="KW-1133">Transmembrane helix</keyword>
<gene>
    <name evidence="7" type="ORF">J7S20_02440</name>
</gene>
<keyword evidence="4 5" id="KW-0472">Membrane</keyword>
<evidence type="ECO:0000313" key="8">
    <source>
        <dbReference type="Proteomes" id="UP000676996"/>
    </source>
</evidence>
<evidence type="ECO:0000256" key="4">
    <source>
        <dbReference type="ARBA" id="ARBA00023136"/>
    </source>
</evidence>
<dbReference type="GO" id="GO:0097347">
    <property type="term" value="C:TAM protein secretion complex"/>
    <property type="evidence" value="ECO:0007669"/>
    <property type="project" value="TreeGrafter"/>
</dbReference>
<feature type="domain" description="Translocation and assembly module TamB C-terminal" evidence="6">
    <location>
        <begin position="1062"/>
        <end position="1407"/>
    </location>
</feature>
<feature type="transmembrane region" description="Helical" evidence="5">
    <location>
        <begin position="31"/>
        <end position="50"/>
    </location>
</feature>
<accession>A0A8T4IAG8</accession>
<protein>
    <submittedName>
        <fullName evidence="7">Translocation/assembly module TamB domain-containing protein</fullName>
    </submittedName>
</protein>
<evidence type="ECO:0000256" key="1">
    <source>
        <dbReference type="ARBA" id="ARBA00004167"/>
    </source>
</evidence>
<dbReference type="PANTHER" id="PTHR36985:SF1">
    <property type="entry name" value="TRANSLOCATION AND ASSEMBLY MODULE SUBUNIT TAMB"/>
    <property type="match status" value="1"/>
</dbReference>
<reference evidence="7" key="1">
    <citation type="submission" date="2021-04" db="EMBL/GenBank/DDBJ databases">
        <title>Ouciella asimina sp. nov., isolated from the surface seawater in the hydrothermal field of Okinawa Trough.</title>
        <authorList>
            <person name="Shuang W."/>
        </authorList>
    </citation>
    <scope>NUCLEOTIDE SEQUENCE</scope>
    <source>
        <strain evidence="7">LXI357</strain>
    </source>
</reference>
<proteinExistence type="predicted"/>
<sequence>MAEDTTPEDTPAGDEVVVVTRRPLWQRIAKWFGIALAGLALLVVLLFTGLNTDFGKRFIADKIGGITTASGLNVKVGRIDGSIYGRMILRDVRVRDPKGVFLSSPKITLDWRPFAYVNNHIDVRELSSPLVRLDRLPQLKSTGPSNKPLLPNIDIDVNKLAIDRIDIGAPVTGQRHIARVSGQVHIADRRAQILAHAATLRAQGVAGGDRLALKLDAVPDANRLDIDMQLRAPRNGLIGGLAKLDAPLALSVEGQGSWQAWNGRVNGTLGGKSLANLRIAEQNGTFQVRGDAHPGLYLKGPVERLTSPKLAIALDATLDQRKADTRLRLRSDAFSLSTRGLIDLANNRFGDFRAEALLLKPALIAPKLRGRSVRAALALNGPFKTPTVDYKIQAGAIGFGNTVVEQLYAEGQAKVDANHILIPVNARARAVTGLNAAAGGLLHNVRINGDLAINGSKVLSDNLRLRSDNIDATAIVVADTATGRYTGALKGRVNDYRVDSIGILNLQTDADLYSAPKGGFGIRGRVVARTQRIFNNGARNFLGGNAYARVDVDYTPAGVIKFSNLRVNAPDFHVTSGAGQYDPAGPLLVNADAYSKAYGPLHARVSGSLTAPVVLLRAPRPGLGVGLVDLEARVRGKGGAYAVSAKGGTNYGPFNADLLVQTGKALSVDIRSGRFAGMDLKGRVQQTGAGPFVGRVDFAGSGVNGQAQLSAAGQYQRADIKARASNAKIPGAAGMTIGRAIIDATATLYPKAPEVQGDAQIANFEMGKFVIAKARAKVKYRGGNGTAQLVANGSSGVPFELAANARLNPDDYLVALKGSANGIGFKTADAMRIRKTGGSYQLLPTRIDLDKGAMRIAGTYGNGMSIQTRLDKLDLSVVNAFVPDLGIGGTATGSLDFAKPSGASFPKADARLNIANFQRSSIATVSKPVNIEFVGKLLPDGGDARALVKRGTTTVGRMVATLRPLPPGAGSWVTRLMSAPLSGGIRYNGPSGVLFSFAGFADQQMSGPIAVAADFGGRVQSPQLTGIVHSSGLTYQNETYGTRLTNMKIDGRFTNDRFELNQLTANAGDGTIEAQGHVGLSSNAGFPIDIVAKLDDARLAKSDGLGATATGQLRVQNDPGNSASITGDLTIPEARYKIIRQGSAEVPELTGVRRKGQKPTSPDQSGGLPGLFKLNIRIHANDRLYVSGMGLESEWQADLRVRGTSANPRVSGTMQVVRGTYSFAGKRFELNRGVVSFEGGAISNPQLNIQATTTAEGITAILNITGSAQNPQIAFTSTPALPQEEVVSRLLFGSSVTNLSATQAIQLAAALNSLRGSGGGLNPLGKLRSATGIDRLRILGSDQASGRGTALAAGKYLTDNIYVEIITDAKGFTATQLEISLTKALSILSHTSSFGGSGASIRYSKDY</sequence>
<keyword evidence="2 5" id="KW-0812">Transmembrane</keyword>
<comment type="caution">
    <text evidence="7">The sequence shown here is derived from an EMBL/GenBank/DDBJ whole genome shotgun (WGS) entry which is preliminary data.</text>
</comment>
<evidence type="ECO:0000256" key="3">
    <source>
        <dbReference type="ARBA" id="ARBA00022989"/>
    </source>
</evidence>
<dbReference type="Proteomes" id="UP000676996">
    <property type="component" value="Unassembled WGS sequence"/>
</dbReference>
<dbReference type="GO" id="GO:0009306">
    <property type="term" value="P:protein secretion"/>
    <property type="evidence" value="ECO:0007669"/>
    <property type="project" value="InterPro"/>
</dbReference>
<keyword evidence="8" id="KW-1185">Reference proteome</keyword>